<dbReference type="Proteomes" id="UP000297716">
    <property type="component" value="Unassembled WGS sequence"/>
</dbReference>
<evidence type="ECO:0000313" key="2">
    <source>
        <dbReference type="Proteomes" id="UP000297716"/>
    </source>
</evidence>
<accession>A0A4Z0YFA0</accession>
<evidence type="ECO:0000313" key="1">
    <source>
        <dbReference type="EMBL" id="TGJ82734.1"/>
    </source>
</evidence>
<keyword evidence="2" id="KW-1185">Reference proteome</keyword>
<reference evidence="1 2" key="1">
    <citation type="submission" date="2019-03" db="EMBL/GenBank/DDBJ databases">
        <title>Draft genome sequence of Xylaria hypoxylon DSM 108379, a ubiquitous saprotrophic-parasitic fungi on hardwood.</title>
        <authorList>
            <person name="Buettner E."/>
            <person name="Leonhardt S."/>
            <person name="Gebauer A.M."/>
            <person name="Liers C."/>
            <person name="Hofrichter M."/>
            <person name="Kellner H."/>
        </authorList>
    </citation>
    <scope>NUCLEOTIDE SEQUENCE [LARGE SCALE GENOMIC DNA]</scope>
    <source>
        <strain evidence="1 2">DSM 108379</strain>
    </source>
</reference>
<protein>
    <submittedName>
        <fullName evidence="1">Uncharacterized protein</fullName>
    </submittedName>
</protein>
<sequence>MPIQFKGTLRRVMPEAGMKYQSSKRLMHHIRRDKRIGDALQASGYEITRHVITQVLANMFHTATPIVAAGYANGEDLWDMLPRVQRQIDWAQDLPESIVFELFVCLIEARHEWEKKPQYPYYEYRLYNPAVLELVAFRTAIGDYGANHVSWVLTDAVFFNELARGLDDDDEDEYVTFGDTDNDECQKENQDPMVTDVIQPLAQMKIEQDEEL</sequence>
<dbReference type="AlphaFoldDB" id="A0A4Z0YFA0"/>
<dbReference type="OrthoDB" id="4731237at2759"/>
<proteinExistence type="predicted"/>
<name>A0A4Z0YFA0_9PEZI</name>
<organism evidence="1 2">
    <name type="scientific">Xylaria hypoxylon</name>
    <dbReference type="NCBI Taxonomy" id="37992"/>
    <lineage>
        <taxon>Eukaryota</taxon>
        <taxon>Fungi</taxon>
        <taxon>Dikarya</taxon>
        <taxon>Ascomycota</taxon>
        <taxon>Pezizomycotina</taxon>
        <taxon>Sordariomycetes</taxon>
        <taxon>Xylariomycetidae</taxon>
        <taxon>Xylariales</taxon>
        <taxon>Xylariaceae</taxon>
        <taxon>Xylaria</taxon>
    </lineage>
</organism>
<comment type="caution">
    <text evidence="1">The sequence shown here is derived from an EMBL/GenBank/DDBJ whole genome shotgun (WGS) entry which is preliminary data.</text>
</comment>
<gene>
    <name evidence="1" type="ORF">E0Z10_g6035</name>
</gene>
<dbReference type="EMBL" id="SKBN01000117">
    <property type="protein sequence ID" value="TGJ82734.1"/>
    <property type="molecule type" value="Genomic_DNA"/>
</dbReference>